<feature type="transmembrane region" description="Helical" evidence="2">
    <location>
        <begin position="192"/>
        <end position="211"/>
    </location>
</feature>
<feature type="transmembrane region" description="Helical" evidence="2">
    <location>
        <begin position="167"/>
        <end position="186"/>
    </location>
</feature>
<keyword evidence="5" id="KW-1185">Reference proteome</keyword>
<organism evidence="4 5">
    <name type="scientific">Lutzomyia longipalpis</name>
    <name type="common">Sand fly</name>
    <dbReference type="NCBI Taxonomy" id="7200"/>
    <lineage>
        <taxon>Eukaryota</taxon>
        <taxon>Metazoa</taxon>
        <taxon>Ecdysozoa</taxon>
        <taxon>Arthropoda</taxon>
        <taxon>Hexapoda</taxon>
        <taxon>Insecta</taxon>
        <taxon>Pterygota</taxon>
        <taxon>Neoptera</taxon>
        <taxon>Endopterygota</taxon>
        <taxon>Diptera</taxon>
        <taxon>Nematocera</taxon>
        <taxon>Psychodoidea</taxon>
        <taxon>Psychodidae</taxon>
        <taxon>Lutzomyia</taxon>
        <taxon>Lutzomyia</taxon>
    </lineage>
</organism>
<dbReference type="EMBL" id="AJWK01019255">
    <property type="status" value="NOT_ANNOTATED_CDS"/>
    <property type="molecule type" value="Genomic_DNA"/>
</dbReference>
<evidence type="ECO:0000313" key="5">
    <source>
        <dbReference type="Proteomes" id="UP000092461"/>
    </source>
</evidence>
<protein>
    <submittedName>
        <fullName evidence="3">Putative conserved plasma membrane protein</fullName>
    </submittedName>
</protein>
<keyword evidence="2" id="KW-0472">Membrane</keyword>
<dbReference type="EMBL" id="GITU01001872">
    <property type="protein sequence ID" value="MBC1170575.1"/>
    <property type="molecule type" value="Transcribed_RNA"/>
</dbReference>
<dbReference type="PANTHER" id="PTHR20952">
    <property type="entry name" value="ADP-RIBOSYLATION-LIKE FACTOR 6-INTERACTING PROTEIN"/>
    <property type="match status" value="1"/>
</dbReference>
<dbReference type="VEuPathDB" id="VectorBase:LLONM1_001412"/>
<feature type="transmembrane region" description="Helical" evidence="2">
    <location>
        <begin position="275"/>
        <end position="297"/>
    </location>
</feature>
<dbReference type="EnsemblMetazoa" id="LLOJ006017-RA">
    <property type="protein sequence ID" value="LLOJ006017-PA"/>
    <property type="gene ID" value="LLOJ006017"/>
</dbReference>
<reference evidence="3" key="2">
    <citation type="journal article" date="2020" name="BMC">
        <title>Leishmania infection induces a limited differential gene expression in the sand fly midgut.</title>
        <authorList>
            <person name="Coutinho-Abreu I.V."/>
            <person name="Serafim T.D."/>
            <person name="Meneses C."/>
            <person name="Kamhawi S."/>
            <person name="Oliveira F."/>
            <person name="Valenzuela J.G."/>
        </authorList>
    </citation>
    <scope>NUCLEOTIDE SEQUENCE</scope>
    <source>
        <strain evidence="3">Jacobina</strain>
        <tissue evidence="3">Midgut</tissue>
    </source>
</reference>
<evidence type="ECO:0000313" key="3">
    <source>
        <dbReference type="EMBL" id="MBC1170575.1"/>
    </source>
</evidence>
<keyword evidence="1" id="KW-0175">Coiled coil</keyword>
<feature type="transmembrane region" description="Helical" evidence="2">
    <location>
        <begin position="68"/>
        <end position="87"/>
    </location>
</feature>
<dbReference type="PANTHER" id="PTHR20952:SF0">
    <property type="entry name" value="ADP-RIBOSYLATION FACTOR-LIKE PROTEIN 6-INTERACTING PROTEIN 1"/>
    <property type="match status" value="1"/>
</dbReference>
<proteinExistence type="predicted"/>
<evidence type="ECO:0000256" key="2">
    <source>
        <dbReference type="SAM" id="Phobius"/>
    </source>
</evidence>
<reference evidence="4" key="3">
    <citation type="submission" date="2020-05" db="UniProtKB">
        <authorList>
            <consortium name="EnsemblMetazoa"/>
        </authorList>
    </citation>
    <scope>IDENTIFICATION</scope>
    <source>
        <strain evidence="4">Jacobina</strain>
    </source>
</reference>
<dbReference type="VEuPathDB" id="VectorBase:LLOJ006017"/>
<accession>A0A1B0GJ34</accession>
<dbReference type="Proteomes" id="UP000092461">
    <property type="component" value="Unassembled WGS sequence"/>
</dbReference>
<keyword evidence="2" id="KW-1133">Transmembrane helix</keyword>
<dbReference type="AlphaFoldDB" id="A0A1B0GJ34"/>
<feature type="coiled-coil region" evidence="1">
    <location>
        <begin position="126"/>
        <end position="153"/>
    </location>
</feature>
<reference evidence="5" key="1">
    <citation type="submission" date="2012-05" db="EMBL/GenBank/DDBJ databases">
        <title>Whole Genome Assembly of Lutzomyia longipalpis.</title>
        <authorList>
            <person name="Richards S."/>
            <person name="Qu C."/>
            <person name="Dillon R."/>
            <person name="Worley K."/>
            <person name="Scherer S."/>
            <person name="Batterton M."/>
            <person name="Taylor A."/>
            <person name="Hawes A."/>
            <person name="Hernandez B."/>
            <person name="Kovar C."/>
            <person name="Mandapat C."/>
            <person name="Pham C."/>
            <person name="Qu C."/>
            <person name="Jing C."/>
            <person name="Bess C."/>
            <person name="Bandaranaike D."/>
            <person name="Ngo D."/>
            <person name="Ongeri F."/>
            <person name="Arias F."/>
            <person name="Lara F."/>
            <person name="Weissenberger G."/>
            <person name="Kamau G."/>
            <person name="Han H."/>
            <person name="Shen H."/>
            <person name="Dinh H."/>
            <person name="Khalil I."/>
            <person name="Jones J."/>
            <person name="Shafer J."/>
            <person name="Jayaseelan J."/>
            <person name="Quiroz J."/>
            <person name="Blankenburg K."/>
            <person name="Nguyen L."/>
            <person name="Jackson L."/>
            <person name="Francisco L."/>
            <person name="Tang L.-Y."/>
            <person name="Pu L.-L."/>
            <person name="Perales L."/>
            <person name="Lorensuhewa L."/>
            <person name="Munidasa M."/>
            <person name="Coyle M."/>
            <person name="Taylor M."/>
            <person name="Puazo M."/>
            <person name="Firestine M."/>
            <person name="Scheel M."/>
            <person name="Javaid M."/>
            <person name="Wang M."/>
            <person name="Li M."/>
            <person name="Tabassum N."/>
            <person name="Saada N."/>
            <person name="Osuji N."/>
            <person name="Aqrawi P."/>
            <person name="Fu Q."/>
            <person name="Thornton R."/>
            <person name="Raj R."/>
            <person name="Goodspeed R."/>
            <person name="Mata R."/>
            <person name="Najjar R."/>
            <person name="Gubbala S."/>
            <person name="Lee S."/>
            <person name="Denson S."/>
            <person name="Patil S."/>
            <person name="Macmil S."/>
            <person name="Qi S."/>
            <person name="Matskevitch T."/>
            <person name="Palculict T."/>
            <person name="Mathew T."/>
            <person name="Vee V."/>
            <person name="Velamala V."/>
            <person name="Korchina V."/>
            <person name="Cai W."/>
            <person name="Liu W."/>
            <person name="Dai W."/>
            <person name="Zou X."/>
            <person name="Zhu Y."/>
            <person name="Zhang Y."/>
            <person name="Wu Y.-Q."/>
            <person name="Xin Y."/>
            <person name="Nazarath L."/>
            <person name="Kovar C."/>
            <person name="Han Y."/>
            <person name="Muzny D."/>
            <person name="Gibbs R."/>
        </authorList>
    </citation>
    <scope>NUCLEOTIDE SEQUENCE [LARGE SCALE GENOMIC DNA]</scope>
    <source>
        <strain evidence="5">Jacobina</strain>
    </source>
</reference>
<name>A0A1B0GJ34_LUTLO</name>
<sequence>MTTLLNFGTTDQKKQLNKLKHDLEDWREIILHASRILTWEKPFYPAVIFAAVTLQFLLLWYLDFSELTLFALTLLWFNLLDYVYPIVGKLLFKPDKWTGVQEKEFEGICVAIFNAKQCIRGIFHTIIAAKEKKSTLKKQLNKLKHDLEDWREIILHASRILTWEKPFYPAVIFAAVTLQFLLLWYLDFSELTLFALTLLWFNLLDYVYPIVGKLLFKPDKWTGVQEKEFEGICCICGIFHTIIAAKEKKSTLFVVVVSGILLFLAWIGSTIDNLLLSYLATLLTVYYPGLCKIGVIAKIKDILGGLLGGGGAAAATTKTE</sequence>
<dbReference type="GO" id="GO:0016020">
    <property type="term" value="C:membrane"/>
    <property type="evidence" value="ECO:0007669"/>
    <property type="project" value="TreeGrafter"/>
</dbReference>
<dbReference type="InterPro" id="IPR052114">
    <property type="entry name" value="ER_autophagy_membrane_reg"/>
</dbReference>
<keyword evidence="2" id="KW-0812">Transmembrane</keyword>
<dbReference type="EMBL" id="AJWK01019254">
    <property type="status" value="NOT_ANNOTATED_CDS"/>
    <property type="molecule type" value="Genomic_DNA"/>
</dbReference>
<evidence type="ECO:0000313" key="4">
    <source>
        <dbReference type="EnsemblMetazoa" id="LLOJ006017-PA"/>
    </source>
</evidence>
<evidence type="ECO:0000256" key="1">
    <source>
        <dbReference type="SAM" id="Coils"/>
    </source>
</evidence>
<feature type="transmembrane region" description="Helical" evidence="2">
    <location>
        <begin position="43"/>
        <end position="62"/>
    </location>
</feature>
<feature type="transmembrane region" description="Helical" evidence="2">
    <location>
        <begin position="251"/>
        <end position="269"/>
    </location>
</feature>